<dbReference type="InterPro" id="IPR017907">
    <property type="entry name" value="Znf_RING_CS"/>
</dbReference>
<dbReference type="SMART" id="SM00184">
    <property type="entry name" value="RING"/>
    <property type="match status" value="1"/>
</dbReference>
<gene>
    <name evidence="7" type="ORF">Poli38472_002522</name>
</gene>
<dbReference type="OrthoDB" id="123465at2759"/>
<dbReference type="Proteomes" id="UP000794436">
    <property type="component" value="Unassembled WGS sequence"/>
</dbReference>
<evidence type="ECO:0000313" key="8">
    <source>
        <dbReference type="Proteomes" id="UP000794436"/>
    </source>
</evidence>
<keyword evidence="2 4" id="KW-0863">Zinc-finger</keyword>
<feature type="domain" description="RING-type" evidence="6">
    <location>
        <begin position="282"/>
        <end position="320"/>
    </location>
</feature>
<sequence>MERWLIFPDEVFRPGDVVELTQQQPHRRNVASGSQTYALYYGRGRVIHAWSSSRTHFRVRVDTLRSLKSVGLVASSATKQLDSYCDAILGLKPLTSKEIVPRARTALHCPADNALSSLSFVLWARFGDAVLGLAHSLSMIVPCLFFFGGDYDDVYIYDGPRPDPLRTPIAVPVRLLSALVRPEQEVALPSNIPGAHLLEPITSIKSLLESKLEGLMAAMVACGLSRARLKDACHSPNDTPFSFKSVDHGVLITVNRERNMFTLMFKSDENLGDRLVDDDLECGVCLQDFHEQKARVLKCSHVLCASCLQSLVRKTCPFCREPIIFVRELTSETITSMYQAVDEHPAEPTQAEQGEIPSAPASPNEQIDHEGDQDDTNKASPLSTRKTAELSSASP</sequence>
<dbReference type="Pfam" id="PF14634">
    <property type="entry name" value="zf-RING_5"/>
    <property type="match status" value="1"/>
</dbReference>
<proteinExistence type="predicted"/>
<dbReference type="SUPFAM" id="SSF57850">
    <property type="entry name" value="RING/U-box"/>
    <property type="match status" value="1"/>
</dbReference>
<reference evidence="7" key="1">
    <citation type="submission" date="2019-03" db="EMBL/GenBank/DDBJ databases">
        <title>Long read genome sequence of the mycoparasitic Pythium oligandrum ATCC 38472 isolated from sugarbeet rhizosphere.</title>
        <authorList>
            <person name="Gaulin E."/>
        </authorList>
    </citation>
    <scope>NUCLEOTIDE SEQUENCE</scope>
    <source>
        <strain evidence="7">ATCC 38472_TT</strain>
    </source>
</reference>
<dbReference type="PROSITE" id="PS00518">
    <property type="entry name" value="ZF_RING_1"/>
    <property type="match status" value="1"/>
</dbReference>
<keyword evidence="8" id="KW-1185">Reference proteome</keyword>
<evidence type="ECO:0000256" key="1">
    <source>
        <dbReference type="ARBA" id="ARBA00022723"/>
    </source>
</evidence>
<protein>
    <recommendedName>
        <fullName evidence="6">RING-type domain-containing protein</fullName>
    </recommendedName>
</protein>
<evidence type="ECO:0000259" key="6">
    <source>
        <dbReference type="PROSITE" id="PS50089"/>
    </source>
</evidence>
<feature type="compositionally biased region" description="Polar residues" evidence="5">
    <location>
        <begin position="378"/>
        <end position="395"/>
    </location>
</feature>
<evidence type="ECO:0000313" key="7">
    <source>
        <dbReference type="EMBL" id="TMW63581.1"/>
    </source>
</evidence>
<dbReference type="GO" id="GO:0016567">
    <property type="term" value="P:protein ubiquitination"/>
    <property type="evidence" value="ECO:0007669"/>
    <property type="project" value="TreeGrafter"/>
</dbReference>
<evidence type="ECO:0000256" key="3">
    <source>
        <dbReference type="ARBA" id="ARBA00022833"/>
    </source>
</evidence>
<evidence type="ECO:0000256" key="4">
    <source>
        <dbReference type="PROSITE-ProRule" id="PRU00175"/>
    </source>
</evidence>
<comment type="caution">
    <text evidence="7">The sequence shown here is derived from an EMBL/GenBank/DDBJ whole genome shotgun (WGS) entry which is preliminary data.</text>
</comment>
<keyword evidence="1" id="KW-0479">Metal-binding</keyword>
<dbReference type="AlphaFoldDB" id="A0A8K1CIW9"/>
<dbReference type="InterPro" id="IPR013083">
    <property type="entry name" value="Znf_RING/FYVE/PHD"/>
</dbReference>
<evidence type="ECO:0000256" key="5">
    <source>
        <dbReference type="SAM" id="MobiDB-lite"/>
    </source>
</evidence>
<evidence type="ECO:0000256" key="2">
    <source>
        <dbReference type="ARBA" id="ARBA00022771"/>
    </source>
</evidence>
<dbReference type="EMBL" id="SPLM01000072">
    <property type="protein sequence ID" value="TMW63581.1"/>
    <property type="molecule type" value="Genomic_DNA"/>
</dbReference>
<dbReference type="GO" id="GO:0008270">
    <property type="term" value="F:zinc ion binding"/>
    <property type="evidence" value="ECO:0007669"/>
    <property type="project" value="UniProtKB-KW"/>
</dbReference>
<accession>A0A8K1CIW9</accession>
<dbReference type="PROSITE" id="PS50089">
    <property type="entry name" value="ZF_RING_2"/>
    <property type="match status" value="1"/>
</dbReference>
<dbReference type="InterPro" id="IPR001841">
    <property type="entry name" value="Znf_RING"/>
</dbReference>
<dbReference type="Gene3D" id="3.30.40.10">
    <property type="entry name" value="Zinc/RING finger domain, C3HC4 (zinc finger)"/>
    <property type="match status" value="1"/>
</dbReference>
<keyword evidence="3" id="KW-0862">Zinc</keyword>
<dbReference type="GO" id="GO:0061630">
    <property type="term" value="F:ubiquitin protein ligase activity"/>
    <property type="evidence" value="ECO:0007669"/>
    <property type="project" value="TreeGrafter"/>
</dbReference>
<name>A0A8K1CIW9_PYTOL</name>
<organism evidence="7 8">
    <name type="scientific">Pythium oligandrum</name>
    <name type="common">Mycoparasitic fungus</name>
    <dbReference type="NCBI Taxonomy" id="41045"/>
    <lineage>
        <taxon>Eukaryota</taxon>
        <taxon>Sar</taxon>
        <taxon>Stramenopiles</taxon>
        <taxon>Oomycota</taxon>
        <taxon>Peronosporomycetes</taxon>
        <taxon>Pythiales</taxon>
        <taxon>Pythiaceae</taxon>
        <taxon>Pythium</taxon>
    </lineage>
</organism>
<dbReference type="PANTHER" id="PTHR22791">
    <property type="entry name" value="RING-TYPE DOMAIN-CONTAINING PROTEIN"/>
    <property type="match status" value="1"/>
</dbReference>
<dbReference type="InterPro" id="IPR051435">
    <property type="entry name" value="RING_finger_E3_ubiq-ligases"/>
</dbReference>
<feature type="region of interest" description="Disordered" evidence="5">
    <location>
        <begin position="344"/>
        <end position="395"/>
    </location>
</feature>
<dbReference type="PANTHER" id="PTHR22791:SF6">
    <property type="entry name" value="RING-TYPE DOMAIN-CONTAINING PROTEIN"/>
    <property type="match status" value="1"/>
</dbReference>